<evidence type="ECO:0000256" key="1">
    <source>
        <dbReference type="SAM" id="MobiDB-lite"/>
    </source>
</evidence>
<accession>A0A447TCS4</accession>
<dbReference type="SUPFAM" id="SSF54593">
    <property type="entry name" value="Glyoxalase/Bleomycin resistance protein/Dihydroxybiphenyl dioxygenase"/>
    <property type="match status" value="1"/>
</dbReference>
<dbReference type="PROSITE" id="PS51819">
    <property type="entry name" value="VOC"/>
    <property type="match status" value="1"/>
</dbReference>
<reference evidence="3 4" key="1">
    <citation type="submission" date="2018-12" db="EMBL/GenBank/DDBJ databases">
        <authorList>
            <consortium name="Pathogen Informatics"/>
        </authorList>
    </citation>
    <scope>NUCLEOTIDE SEQUENCE [LARGE SCALE GENOMIC DNA]</scope>
    <source>
        <strain evidence="3 4">NCTC9695</strain>
    </source>
</reference>
<dbReference type="InterPro" id="IPR029068">
    <property type="entry name" value="Glyas_Bleomycin-R_OHBP_Dase"/>
</dbReference>
<evidence type="ECO:0000313" key="3">
    <source>
        <dbReference type="EMBL" id="VEB42692.1"/>
    </source>
</evidence>
<dbReference type="PANTHER" id="PTHR46142:SF3">
    <property type="entry name" value="F18B13.24 PROTEIN"/>
    <property type="match status" value="1"/>
</dbReference>
<feature type="domain" description="VOC" evidence="2">
    <location>
        <begin position="5"/>
        <end position="132"/>
    </location>
</feature>
<dbReference type="AlphaFoldDB" id="A0A447TCS4"/>
<dbReference type="GO" id="GO:0016829">
    <property type="term" value="F:lyase activity"/>
    <property type="evidence" value="ECO:0007669"/>
    <property type="project" value="UniProtKB-KW"/>
</dbReference>
<evidence type="ECO:0000313" key="4">
    <source>
        <dbReference type="Proteomes" id="UP000275777"/>
    </source>
</evidence>
<dbReference type="PANTHER" id="PTHR46142">
    <property type="match status" value="1"/>
</dbReference>
<protein>
    <submittedName>
        <fullName evidence="3">Lactoylglutathione lyase</fullName>
    </submittedName>
</protein>
<name>A0A447TCS4_CHRVL</name>
<dbReference type="InterPro" id="IPR004360">
    <property type="entry name" value="Glyas_Fos-R_dOase_dom"/>
</dbReference>
<evidence type="ECO:0000259" key="2">
    <source>
        <dbReference type="PROSITE" id="PS51819"/>
    </source>
</evidence>
<dbReference type="Proteomes" id="UP000275777">
    <property type="component" value="Chromosome"/>
</dbReference>
<dbReference type="InterPro" id="IPR037523">
    <property type="entry name" value="VOC_core"/>
</dbReference>
<dbReference type="Gene3D" id="3.10.180.10">
    <property type="entry name" value="2,3-Dihydroxybiphenyl 1,2-Dioxygenase, domain 1"/>
    <property type="match status" value="1"/>
</dbReference>
<keyword evidence="3" id="KW-0456">Lyase</keyword>
<organism evidence="3 4">
    <name type="scientific">Chromobacterium violaceum</name>
    <dbReference type="NCBI Taxonomy" id="536"/>
    <lineage>
        <taxon>Bacteria</taxon>
        <taxon>Pseudomonadati</taxon>
        <taxon>Pseudomonadota</taxon>
        <taxon>Betaproteobacteria</taxon>
        <taxon>Neisseriales</taxon>
        <taxon>Chromobacteriaceae</taxon>
        <taxon>Chromobacterium</taxon>
    </lineage>
</organism>
<dbReference type="Pfam" id="PF00903">
    <property type="entry name" value="Glyoxalase"/>
    <property type="match status" value="1"/>
</dbReference>
<gene>
    <name evidence="3" type="ORF">NCTC9695_03142</name>
</gene>
<proteinExistence type="predicted"/>
<sequence>MNIQGIDHFTIRTADLEASAVFYQRVLGLSDGPRPSFRFAGKWLYAGGRPVLHLVETAVDDAELEAYLGRRENRSGSGRVDHIALRGQNLVEMQMRLLSLGQDFHERVVPELGEHQLFIDDPDGVRIELIFPTRRQPDGRRPVAAAGHPELRPRRDQLSSPPPNDRYSAAIFSASARWAPTHCRRAACAVRCASSRLR</sequence>
<dbReference type="EMBL" id="LR134182">
    <property type="protein sequence ID" value="VEB42692.1"/>
    <property type="molecule type" value="Genomic_DNA"/>
</dbReference>
<feature type="region of interest" description="Disordered" evidence="1">
    <location>
        <begin position="137"/>
        <end position="166"/>
    </location>
</feature>